<dbReference type="SUPFAM" id="SSF50978">
    <property type="entry name" value="WD40 repeat-like"/>
    <property type="match status" value="1"/>
</dbReference>
<proteinExistence type="inferred from homology"/>
<dbReference type="InterPro" id="IPR016534">
    <property type="entry name" value="VPS16"/>
</dbReference>
<name>A0AAD5S7H8_9FUNG</name>
<organism evidence="4 5">
    <name type="scientific">Rhizophlyctis rosea</name>
    <dbReference type="NCBI Taxonomy" id="64517"/>
    <lineage>
        <taxon>Eukaryota</taxon>
        <taxon>Fungi</taxon>
        <taxon>Fungi incertae sedis</taxon>
        <taxon>Chytridiomycota</taxon>
        <taxon>Chytridiomycota incertae sedis</taxon>
        <taxon>Chytridiomycetes</taxon>
        <taxon>Rhizophlyctidales</taxon>
        <taxon>Rhizophlyctidaceae</taxon>
        <taxon>Rhizophlyctis</taxon>
    </lineage>
</organism>
<dbReference type="GO" id="GO:0030897">
    <property type="term" value="C:HOPS complex"/>
    <property type="evidence" value="ECO:0007669"/>
    <property type="project" value="TreeGrafter"/>
</dbReference>
<evidence type="ECO:0008006" key="6">
    <source>
        <dbReference type="Google" id="ProtNLM"/>
    </source>
</evidence>
<feature type="non-terminal residue" evidence="4">
    <location>
        <position position="680"/>
    </location>
</feature>
<dbReference type="GO" id="GO:0006886">
    <property type="term" value="P:intracellular protein transport"/>
    <property type="evidence" value="ECO:0007669"/>
    <property type="project" value="InterPro"/>
</dbReference>
<dbReference type="GO" id="GO:0098588">
    <property type="term" value="C:bounding membrane of organelle"/>
    <property type="evidence" value="ECO:0007669"/>
    <property type="project" value="UniProtKB-ARBA"/>
</dbReference>
<dbReference type="Proteomes" id="UP001212841">
    <property type="component" value="Unassembled WGS sequence"/>
</dbReference>
<dbReference type="Gene3D" id="1.10.150.780">
    <property type="entry name" value="Vps16, C-terminal region"/>
    <property type="match status" value="1"/>
</dbReference>
<dbReference type="PANTHER" id="PTHR12811">
    <property type="entry name" value="VACUOLAR PROTEIN SORTING VPS16"/>
    <property type="match status" value="1"/>
</dbReference>
<dbReference type="Pfam" id="PF04841">
    <property type="entry name" value="Vps16_N"/>
    <property type="match status" value="1"/>
</dbReference>
<keyword evidence="5" id="KW-1185">Reference proteome</keyword>
<protein>
    <recommendedName>
        <fullName evidence="6">Vacuolar protein sorting-associated protein 16 homolog</fullName>
    </recommendedName>
</protein>
<accession>A0AAD5S7H8</accession>
<sequence>MEYTGFRIYEIHGEFTQFSLGQDAKDYGVLECQIWGGGLVALTRNFKLVAITNFEEPRVQNLADALTGAPHCWTIIPPQFTLSGHLEVLISVNNTVLVVDSNSAQDQLVQQGPFTRMSMSPNGKFLALFTADGRLWVVSTDFQKSLADFSTNSAEGPLQVTWCGVDSVVMHWEDTILMVGPFGDWIKYTYDGVVQMVPEVDGVRIISSDKCEFLQRVPTVTEDVYKIGSTKPGAILFDAFEHFERGSPRADENIRNIKTDLTEAVDTCLEAAGHELDVGRQRDLLKAASFGKAFLDAYPADKFADMCRAIRVLNAVRHYDIGMPLTYDQYNRLTPNVLINRLIQRHHHLLAVRICESLGLSRNRVLIHWGCAKIKRSVHDEETLARIIVEKLGEDDAGISYMELAKAAYESGQTKLATRLLDFEPQAANQVPLLMSMKEDEIALVKAIESGDTDLVYLMILHMKRQLSPPEFYRIIAGKPLAVSLFESYCRQGDIRLLRDFYYQDDRRIESANAGVVEALGEGELDERVKGLKIAAKAFAEDKEFVFESKCTEDQIRLLQQQTVLERETAHEFMNLSVSETIFKLILLGHANRAAKVKSDFKVSDKRFWWLKIRALIQSHSWDALEKFAKANQKFGYVGIVDTLISVGALAQAQKYVEIMVRSGGQQEKEAQGYLELLTK</sequence>
<dbReference type="PANTHER" id="PTHR12811:SF0">
    <property type="entry name" value="VACUOLAR PROTEIN SORTING-ASSOCIATED PROTEIN 16 HOMOLOG"/>
    <property type="match status" value="1"/>
</dbReference>
<reference evidence="4" key="1">
    <citation type="submission" date="2020-05" db="EMBL/GenBank/DDBJ databases">
        <title>Phylogenomic resolution of chytrid fungi.</title>
        <authorList>
            <person name="Stajich J.E."/>
            <person name="Amses K."/>
            <person name="Simmons R."/>
            <person name="Seto K."/>
            <person name="Myers J."/>
            <person name="Bonds A."/>
            <person name="Quandt C.A."/>
            <person name="Barry K."/>
            <person name="Liu P."/>
            <person name="Grigoriev I."/>
            <person name="Longcore J.E."/>
            <person name="James T.Y."/>
        </authorList>
    </citation>
    <scope>NUCLEOTIDE SEQUENCE</scope>
    <source>
        <strain evidence="4">JEL0318</strain>
    </source>
</reference>
<dbReference type="Pfam" id="PF04840">
    <property type="entry name" value="Vps16_C"/>
    <property type="match status" value="1"/>
</dbReference>
<dbReference type="GO" id="GO:0016197">
    <property type="term" value="P:endosomal transport"/>
    <property type="evidence" value="ECO:0007669"/>
    <property type="project" value="TreeGrafter"/>
</dbReference>
<dbReference type="GO" id="GO:0042144">
    <property type="term" value="P:vacuole fusion, non-autophagic"/>
    <property type="evidence" value="ECO:0007669"/>
    <property type="project" value="TreeGrafter"/>
</dbReference>
<dbReference type="GO" id="GO:0003779">
    <property type="term" value="F:actin binding"/>
    <property type="evidence" value="ECO:0007669"/>
    <property type="project" value="TreeGrafter"/>
</dbReference>
<feature type="domain" description="Vps16 N-terminal" evidence="3">
    <location>
        <begin position="7"/>
        <end position="303"/>
    </location>
</feature>
<dbReference type="PIRSF" id="PIRSF007949">
    <property type="entry name" value="VPS16"/>
    <property type="match status" value="1"/>
</dbReference>
<dbReference type="EMBL" id="JADGJD010001218">
    <property type="protein sequence ID" value="KAJ3045631.1"/>
    <property type="molecule type" value="Genomic_DNA"/>
</dbReference>
<gene>
    <name evidence="4" type="ORF">HK097_001142</name>
</gene>
<evidence type="ECO:0000313" key="4">
    <source>
        <dbReference type="EMBL" id="KAJ3045631.1"/>
    </source>
</evidence>
<evidence type="ECO:0000259" key="3">
    <source>
        <dbReference type="Pfam" id="PF04841"/>
    </source>
</evidence>
<dbReference type="InterPro" id="IPR006926">
    <property type="entry name" value="Vps16_N"/>
</dbReference>
<feature type="domain" description="Vps16 C-terminal" evidence="2">
    <location>
        <begin position="399"/>
        <end position="669"/>
    </location>
</feature>
<evidence type="ECO:0000313" key="5">
    <source>
        <dbReference type="Proteomes" id="UP001212841"/>
    </source>
</evidence>
<dbReference type="InterPro" id="IPR006925">
    <property type="entry name" value="Vps16_C"/>
</dbReference>
<comment type="similarity">
    <text evidence="1">Belongs to the VPS16 family.</text>
</comment>
<dbReference type="GO" id="GO:0005768">
    <property type="term" value="C:endosome"/>
    <property type="evidence" value="ECO:0007669"/>
    <property type="project" value="TreeGrafter"/>
</dbReference>
<dbReference type="InterPro" id="IPR038132">
    <property type="entry name" value="Vps16_C_sf"/>
</dbReference>
<comment type="caution">
    <text evidence="4">The sequence shown here is derived from an EMBL/GenBank/DDBJ whole genome shotgun (WGS) entry which is preliminary data.</text>
</comment>
<dbReference type="AlphaFoldDB" id="A0AAD5S7H8"/>
<dbReference type="FunFam" id="1.10.150.780:FF:000001">
    <property type="entry name" value="Vacuolar protein sorting-associated protein 16 homolog"/>
    <property type="match status" value="1"/>
</dbReference>
<dbReference type="InterPro" id="IPR036322">
    <property type="entry name" value="WD40_repeat_dom_sf"/>
</dbReference>
<evidence type="ECO:0000259" key="2">
    <source>
        <dbReference type="Pfam" id="PF04840"/>
    </source>
</evidence>
<evidence type="ECO:0000256" key="1">
    <source>
        <dbReference type="ARBA" id="ARBA00009250"/>
    </source>
</evidence>